<dbReference type="AlphaFoldDB" id="A0A6A4KAG8"/>
<comment type="caution">
    <text evidence="1">The sequence shown here is derived from an EMBL/GenBank/DDBJ whole genome shotgun (WGS) entry which is preliminary data.</text>
</comment>
<organism evidence="1 2">
    <name type="scientific">Apolygus lucorum</name>
    <name type="common">Small green plant bug</name>
    <name type="synonym">Lygocoris lucorum</name>
    <dbReference type="NCBI Taxonomy" id="248454"/>
    <lineage>
        <taxon>Eukaryota</taxon>
        <taxon>Metazoa</taxon>
        <taxon>Ecdysozoa</taxon>
        <taxon>Arthropoda</taxon>
        <taxon>Hexapoda</taxon>
        <taxon>Insecta</taxon>
        <taxon>Pterygota</taxon>
        <taxon>Neoptera</taxon>
        <taxon>Paraneoptera</taxon>
        <taxon>Hemiptera</taxon>
        <taxon>Heteroptera</taxon>
        <taxon>Panheteroptera</taxon>
        <taxon>Cimicomorpha</taxon>
        <taxon>Miridae</taxon>
        <taxon>Mirini</taxon>
        <taxon>Apolygus</taxon>
    </lineage>
</organism>
<protein>
    <submittedName>
        <fullName evidence="1">Uncharacterized protein</fullName>
    </submittedName>
</protein>
<dbReference type="EMBL" id="WIXP02000003">
    <property type="protein sequence ID" value="KAF6213142.1"/>
    <property type="molecule type" value="Genomic_DNA"/>
</dbReference>
<sequence length="569" mass="62609">MTVDKPVVADSAGRPVQKSRENITNEMEPVIGSKEMPTAGIAVSSGGENFYVEEDTSQRFSSISSDDGTETYHSIEGEPMATLHDAYEVHDGATDINAIVTSEKLSIKGDKLERRDLEEFCTDLTAKPDCVGDKNVHDPDREQIALFLNAEAEKDVPLRSEEDIPWPLETVQEEITSFILPIPDDEDEKTVDSDHAYSSGPTLEKKISFNIPIGTKHMESPKTSASTTPDSMNTVDAELSAEALKTHATIHRVEDVSEKPEEVLLGTKESPYLLKRHADGSTFSFGNLKLQALHFEKDVIGQDMIIPGLSNHALAQDEKHLDNMRMAIGMTLYAHETMKDKGFNVRASNDPSESSKNLEVIDEISLATEDQKNVRPTHFGFPENSGGGGACCTIEIYEKDGNKEMEGLTNPCFQGDYAHPITTCEAKACQVAPDDSSTTHKNDLEEKHKFCDIVSQLRDESGIFNPELEEITIMSLDKNDGAMLPGLETPRVAFGGVEELLYVNEPSRPEPGPLKKPRKNLCTICCLKVKKSLLSAEAVFLIFTMMFLASCILLHVIFDGSDHGGQQSQ</sequence>
<evidence type="ECO:0000313" key="1">
    <source>
        <dbReference type="EMBL" id="KAF6213142.1"/>
    </source>
</evidence>
<dbReference type="Proteomes" id="UP000466442">
    <property type="component" value="Unassembled WGS sequence"/>
</dbReference>
<proteinExistence type="predicted"/>
<evidence type="ECO:0000313" key="2">
    <source>
        <dbReference type="Proteomes" id="UP000466442"/>
    </source>
</evidence>
<accession>A0A6A4KAG8</accession>
<gene>
    <name evidence="1" type="ORF">GE061_010857</name>
</gene>
<name>A0A6A4KAG8_APOLU</name>
<reference evidence="1" key="1">
    <citation type="journal article" date="2021" name="Mol. Ecol. Resour.">
        <title>Apolygus lucorum genome provides insights into omnivorousness and mesophyll feeding.</title>
        <authorList>
            <person name="Liu Y."/>
            <person name="Liu H."/>
            <person name="Wang H."/>
            <person name="Huang T."/>
            <person name="Liu B."/>
            <person name="Yang B."/>
            <person name="Yin L."/>
            <person name="Li B."/>
            <person name="Zhang Y."/>
            <person name="Zhang S."/>
            <person name="Jiang F."/>
            <person name="Zhang X."/>
            <person name="Ren Y."/>
            <person name="Wang B."/>
            <person name="Wang S."/>
            <person name="Lu Y."/>
            <person name="Wu K."/>
            <person name="Fan W."/>
            <person name="Wang G."/>
        </authorList>
    </citation>
    <scope>NUCLEOTIDE SEQUENCE</scope>
    <source>
        <strain evidence="1">12Hb</strain>
    </source>
</reference>
<keyword evidence="2" id="KW-1185">Reference proteome</keyword>